<evidence type="ECO:0000313" key="2">
    <source>
        <dbReference type="EMBL" id="RAI42945.1"/>
    </source>
</evidence>
<evidence type="ECO:0000256" key="1">
    <source>
        <dbReference type="SAM" id="SignalP"/>
    </source>
</evidence>
<reference evidence="2 3" key="1">
    <citation type="submission" date="2017-07" db="EMBL/GenBank/DDBJ databases">
        <title>Draft Genome Sequences of Select Purple Nonsulfur Bacteria.</title>
        <authorList>
            <person name="Lasarre B."/>
            <person name="Mckinlay J.B."/>
        </authorList>
    </citation>
    <scope>NUCLEOTIDE SEQUENCE [LARGE SCALE GENOMIC DNA]</scope>
    <source>
        <strain evidence="2 3">DSM 5909</strain>
    </source>
</reference>
<keyword evidence="3" id="KW-1185">Reference proteome</keyword>
<dbReference type="OrthoDB" id="8216219at2"/>
<dbReference type="InterPro" id="IPR050682">
    <property type="entry name" value="ModA/WtpA"/>
</dbReference>
<protein>
    <recommendedName>
        <fullName evidence="4">ABC transporter substrate-binding protein</fullName>
    </recommendedName>
</protein>
<dbReference type="GO" id="GO:0030973">
    <property type="term" value="F:molybdate ion binding"/>
    <property type="evidence" value="ECO:0007669"/>
    <property type="project" value="TreeGrafter"/>
</dbReference>
<dbReference type="RefSeq" id="WP_111420189.1">
    <property type="nucleotide sequence ID" value="NZ_NPEX01000116.1"/>
</dbReference>
<organism evidence="2 3">
    <name type="scientific">Rhodoplanes roseus</name>
    <dbReference type="NCBI Taxonomy" id="29409"/>
    <lineage>
        <taxon>Bacteria</taxon>
        <taxon>Pseudomonadati</taxon>
        <taxon>Pseudomonadota</taxon>
        <taxon>Alphaproteobacteria</taxon>
        <taxon>Hyphomicrobiales</taxon>
        <taxon>Nitrobacteraceae</taxon>
        <taxon>Rhodoplanes</taxon>
    </lineage>
</organism>
<proteinExistence type="predicted"/>
<gene>
    <name evidence="2" type="ORF">CH341_16905</name>
</gene>
<feature type="chain" id="PRO_5016398002" description="ABC transporter substrate-binding protein" evidence="1">
    <location>
        <begin position="22"/>
        <end position="248"/>
    </location>
</feature>
<dbReference type="SUPFAM" id="SSF53850">
    <property type="entry name" value="Periplasmic binding protein-like II"/>
    <property type="match status" value="1"/>
</dbReference>
<keyword evidence="1" id="KW-0732">Signal</keyword>
<feature type="signal peptide" evidence="1">
    <location>
        <begin position="1"/>
        <end position="21"/>
    </location>
</feature>
<dbReference type="AlphaFoldDB" id="A0A327KZ97"/>
<accession>A0A327KZ97</accession>
<dbReference type="PANTHER" id="PTHR30632">
    <property type="entry name" value="MOLYBDATE-BINDING PERIPLASMIC PROTEIN"/>
    <property type="match status" value="1"/>
</dbReference>
<name>A0A327KZ97_9BRAD</name>
<dbReference type="GO" id="GO:0015689">
    <property type="term" value="P:molybdate ion transport"/>
    <property type="evidence" value="ECO:0007669"/>
    <property type="project" value="TreeGrafter"/>
</dbReference>
<evidence type="ECO:0008006" key="4">
    <source>
        <dbReference type="Google" id="ProtNLM"/>
    </source>
</evidence>
<evidence type="ECO:0000313" key="3">
    <source>
        <dbReference type="Proteomes" id="UP000249130"/>
    </source>
</evidence>
<dbReference type="Gene3D" id="3.40.190.10">
    <property type="entry name" value="Periplasmic binding protein-like II"/>
    <property type="match status" value="2"/>
</dbReference>
<dbReference type="PANTHER" id="PTHR30632:SF11">
    <property type="entry name" value="BLR4797 PROTEIN"/>
    <property type="match status" value="1"/>
</dbReference>
<dbReference type="EMBL" id="NPEX01000116">
    <property type="protein sequence ID" value="RAI42945.1"/>
    <property type="molecule type" value="Genomic_DNA"/>
</dbReference>
<comment type="caution">
    <text evidence="2">The sequence shown here is derived from an EMBL/GenBank/DDBJ whole genome shotgun (WGS) entry which is preliminary data.</text>
</comment>
<dbReference type="Pfam" id="PF13531">
    <property type="entry name" value="SBP_bac_11"/>
    <property type="match status" value="1"/>
</dbReference>
<sequence length="248" mass="26147">MRLRVLMAAALASLVAFVADAAELRVISTQAPEQAYRALVPEFEKASGHKVTTVFSGTVDIDRRLASGEIYDVLIMARPSIDAHTASGKVVADSRIDLARSGIVLAVRAGTPRPDIGTTDAFKKTLLSAKSIGYSTGPSGVYLIKLFQRLGITDEIKGKLVQTPTGVFVGSILSNGEVEIGLQQVSELIAFPGCDIVGPLPADIQQMTQFTGSVMVGAKEVAAAREWLKYLVSPAGAAAFRKTGMDPG</sequence>
<dbReference type="Proteomes" id="UP000249130">
    <property type="component" value="Unassembled WGS sequence"/>
</dbReference>